<feature type="region of interest" description="Disordered" evidence="1">
    <location>
        <begin position="213"/>
        <end position="248"/>
    </location>
</feature>
<dbReference type="EnsemblPlants" id="evm.model.03.1614">
    <property type="protein sequence ID" value="cds.evm.model.03.1614"/>
    <property type="gene ID" value="evm.TU.03.1614"/>
</dbReference>
<feature type="region of interest" description="Disordered" evidence="1">
    <location>
        <begin position="1"/>
        <end position="86"/>
    </location>
</feature>
<proteinExistence type="predicted"/>
<feature type="compositionally biased region" description="Low complexity" evidence="1">
    <location>
        <begin position="35"/>
        <end position="47"/>
    </location>
</feature>
<reference evidence="2" key="1">
    <citation type="submission" date="2018-11" db="EMBL/GenBank/DDBJ databases">
        <authorList>
            <person name="Grassa J C."/>
        </authorList>
    </citation>
    <scope>NUCLEOTIDE SEQUENCE [LARGE SCALE GENOMIC DNA]</scope>
</reference>
<evidence type="ECO:0000256" key="1">
    <source>
        <dbReference type="SAM" id="MobiDB-lite"/>
    </source>
</evidence>
<organism evidence="2 3">
    <name type="scientific">Cannabis sativa</name>
    <name type="common">Hemp</name>
    <name type="synonym">Marijuana</name>
    <dbReference type="NCBI Taxonomy" id="3483"/>
    <lineage>
        <taxon>Eukaryota</taxon>
        <taxon>Viridiplantae</taxon>
        <taxon>Streptophyta</taxon>
        <taxon>Embryophyta</taxon>
        <taxon>Tracheophyta</taxon>
        <taxon>Spermatophyta</taxon>
        <taxon>Magnoliopsida</taxon>
        <taxon>eudicotyledons</taxon>
        <taxon>Gunneridae</taxon>
        <taxon>Pentapetalae</taxon>
        <taxon>rosids</taxon>
        <taxon>fabids</taxon>
        <taxon>Rosales</taxon>
        <taxon>Cannabaceae</taxon>
        <taxon>Cannabis</taxon>
    </lineage>
</organism>
<evidence type="ECO:0000313" key="2">
    <source>
        <dbReference type="EnsemblPlants" id="cds.evm.model.03.1614"/>
    </source>
</evidence>
<feature type="compositionally biased region" description="Low complexity" evidence="1">
    <location>
        <begin position="1"/>
        <end position="13"/>
    </location>
</feature>
<dbReference type="Proteomes" id="UP000596661">
    <property type="component" value="Chromosome 3"/>
</dbReference>
<dbReference type="AlphaFoldDB" id="A0A803P5Z8"/>
<protein>
    <submittedName>
        <fullName evidence="2">Uncharacterized protein</fullName>
    </submittedName>
</protein>
<dbReference type="Gramene" id="evm.model.03.1614">
    <property type="protein sequence ID" value="cds.evm.model.03.1614"/>
    <property type="gene ID" value="evm.TU.03.1614"/>
</dbReference>
<dbReference type="EMBL" id="UZAU01000322">
    <property type="status" value="NOT_ANNOTATED_CDS"/>
    <property type="molecule type" value="Genomic_DNA"/>
</dbReference>
<keyword evidence="3" id="KW-1185">Reference proteome</keyword>
<reference evidence="2" key="2">
    <citation type="submission" date="2021-03" db="UniProtKB">
        <authorList>
            <consortium name="EnsemblPlants"/>
        </authorList>
    </citation>
    <scope>IDENTIFICATION</scope>
</reference>
<name>A0A803P5Z8_CANSA</name>
<evidence type="ECO:0000313" key="3">
    <source>
        <dbReference type="Proteomes" id="UP000596661"/>
    </source>
</evidence>
<sequence>MDVTRRTTTSTSSGLPQDPMRTDPNVHVPPTTEGPTNMTNTVNPTNPDDLANLANTTNPVDPANPLNLNNQPLPPRIDPSTTPQTQEDIELSRLREAVGQVTQIEEPCVVGCDAFAQQRREFLRWMDDQAAILQAHLAKLNHRNMEVGDLIRQFNKRTTERGHDIIRDHLQGRLINSSGRVYEHLDNGQTVQPGPSSTRIDLLLPEDGQILPNRPYGKNSQFLASGGLGGQTNNSREETLPPDQTLAG</sequence>
<accession>A0A803P5Z8</accession>